<proteinExistence type="predicted"/>
<dbReference type="RefSeq" id="WP_130022735.1">
    <property type="nucleotide sequence ID" value="NZ_SEWF01000030.1"/>
</dbReference>
<accession>A0A4V1ZCX3</accession>
<dbReference type="PROSITE" id="PS50293">
    <property type="entry name" value="TPR_REGION"/>
    <property type="match status" value="1"/>
</dbReference>
<keyword evidence="2" id="KW-0472">Membrane</keyword>
<dbReference type="InterPro" id="IPR026039">
    <property type="entry name" value="YfgM"/>
</dbReference>
<comment type="caution">
    <text evidence="3">The sequence shown here is derived from an EMBL/GenBank/DDBJ whole genome shotgun (WGS) entry which is preliminary data.</text>
</comment>
<dbReference type="Pfam" id="PF13174">
    <property type="entry name" value="TPR_6"/>
    <property type="match status" value="1"/>
</dbReference>
<dbReference type="InterPro" id="IPR019734">
    <property type="entry name" value="TPR_rpt"/>
</dbReference>
<name>A0A4V1ZCX3_9BACT</name>
<organism evidence="3 4">
    <name type="scientific">Emticicia agri</name>
    <dbReference type="NCBI Taxonomy" id="2492393"/>
    <lineage>
        <taxon>Bacteria</taxon>
        <taxon>Pseudomonadati</taxon>
        <taxon>Bacteroidota</taxon>
        <taxon>Cytophagia</taxon>
        <taxon>Cytophagales</taxon>
        <taxon>Leadbetterellaceae</taxon>
        <taxon>Emticicia</taxon>
    </lineage>
</organism>
<dbReference type="Gene3D" id="1.25.40.10">
    <property type="entry name" value="Tetratricopeptide repeat domain"/>
    <property type="match status" value="1"/>
</dbReference>
<feature type="repeat" description="TPR" evidence="1">
    <location>
        <begin position="142"/>
        <end position="175"/>
    </location>
</feature>
<evidence type="ECO:0000313" key="4">
    <source>
        <dbReference type="Proteomes" id="UP000293162"/>
    </source>
</evidence>
<keyword evidence="4" id="KW-1185">Reference proteome</keyword>
<keyword evidence="2" id="KW-0812">Transmembrane</keyword>
<evidence type="ECO:0000256" key="2">
    <source>
        <dbReference type="SAM" id="Phobius"/>
    </source>
</evidence>
<dbReference type="AlphaFoldDB" id="A0A4V1ZCX3"/>
<dbReference type="PROSITE" id="PS50005">
    <property type="entry name" value="TPR"/>
    <property type="match status" value="2"/>
</dbReference>
<dbReference type="InterPro" id="IPR011990">
    <property type="entry name" value="TPR-like_helical_dom_sf"/>
</dbReference>
<dbReference type="SUPFAM" id="SSF48452">
    <property type="entry name" value="TPR-like"/>
    <property type="match status" value="1"/>
</dbReference>
<gene>
    <name evidence="3" type="ORF">EWM59_18465</name>
</gene>
<keyword evidence="2" id="KW-1133">Transmembrane helix</keyword>
<keyword evidence="1" id="KW-0802">TPR repeat</keyword>
<dbReference type="Pfam" id="PF13181">
    <property type="entry name" value="TPR_8"/>
    <property type="match status" value="1"/>
</dbReference>
<feature type="repeat" description="TPR" evidence="1">
    <location>
        <begin position="179"/>
        <end position="212"/>
    </location>
</feature>
<sequence>MAKKEKTGIEILESADALKQEFGKAEGFLKKNQTLLTYVGGGILAIILGIVGYNYWSKSQDEEAQVAMFNAVYAFEADSLKQALNGTGGNEGLLSVASNYGSTDAGNLANFMAGVALVKQGKYDEGIEHLKSFSSNDLLVQGRAYALIGDAYMEKKNTEEAISYYKKAAEYKPNKFFTPLYLMKLATAYETAKDNKSALDAYNQIIEKYPDSGEITNAKKYKSKLEGTVGE</sequence>
<dbReference type="SMART" id="SM00028">
    <property type="entry name" value="TPR"/>
    <property type="match status" value="2"/>
</dbReference>
<dbReference type="OrthoDB" id="9808622at2"/>
<dbReference type="PANTHER" id="PTHR38035">
    <property type="entry name" value="UPF0070 PROTEIN YFGM"/>
    <property type="match status" value="1"/>
</dbReference>
<evidence type="ECO:0000313" key="3">
    <source>
        <dbReference type="EMBL" id="RYU94160.1"/>
    </source>
</evidence>
<dbReference type="Proteomes" id="UP000293162">
    <property type="component" value="Unassembled WGS sequence"/>
</dbReference>
<dbReference type="EMBL" id="SEWF01000030">
    <property type="protein sequence ID" value="RYU94160.1"/>
    <property type="molecule type" value="Genomic_DNA"/>
</dbReference>
<feature type="transmembrane region" description="Helical" evidence="2">
    <location>
        <begin position="35"/>
        <end position="56"/>
    </location>
</feature>
<protein>
    <submittedName>
        <fullName evidence="3">Tetratricopeptide repeat protein</fullName>
    </submittedName>
</protein>
<dbReference type="PANTHER" id="PTHR38035:SF1">
    <property type="entry name" value="ANCILLARY SECYEG TRANSLOCON SUBUNIT"/>
    <property type="match status" value="1"/>
</dbReference>
<reference evidence="3 4" key="1">
    <citation type="submission" date="2019-02" db="EMBL/GenBank/DDBJ databases">
        <title>Bacterial novel species Emticicia sp. 17J42-9 isolated from soil.</title>
        <authorList>
            <person name="Jung H.-Y."/>
        </authorList>
    </citation>
    <scope>NUCLEOTIDE SEQUENCE [LARGE SCALE GENOMIC DNA]</scope>
    <source>
        <strain evidence="3 4">17J42-9</strain>
    </source>
</reference>
<evidence type="ECO:0000256" key="1">
    <source>
        <dbReference type="PROSITE-ProRule" id="PRU00339"/>
    </source>
</evidence>
<dbReference type="GO" id="GO:0044877">
    <property type="term" value="F:protein-containing complex binding"/>
    <property type="evidence" value="ECO:0007669"/>
    <property type="project" value="InterPro"/>
</dbReference>